<dbReference type="Gene3D" id="1.20.1270.360">
    <property type="match status" value="1"/>
</dbReference>
<dbReference type="Proteomes" id="UP000266292">
    <property type="component" value="Plasmid unnamed"/>
</dbReference>
<dbReference type="KEGG" id="pact:CA264_21565"/>
<dbReference type="PANTHER" id="PTHR37310:SF1">
    <property type="entry name" value="CYTOPLASMIC PROTEIN"/>
    <property type="match status" value="1"/>
</dbReference>
<dbReference type="PANTHER" id="PTHR37310">
    <property type="entry name" value="CYTOPLASMIC PROTEIN-RELATED"/>
    <property type="match status" value="1"/>
</dbReference>
<keyword evidence="2" id="KW-1185">Reference proteome</keyword>
<dbReference type="RefSeq" id="WP_071784556.1">
    <property type="nucleotide sequence ID" value="NZ_CP021236.1"/>
</dbReference>
<dbReference type="STRING" id="709015.GCA_000472485_00122"/>
<dbReference type="AlphaFoldDB" id="A0A1X9YZ07"/>
<dbReference type="InterPro" id="IPR044543">
    <property type="entry name" value="YHJQ-like"/>
</dbReference>
<evidence type="ECO:0008006" key="3">
    <source>
        <dbReference type="Google" id="ProtNLM"/>
    </source>
</evidence>
<name>A0A1X9YZ07_9BACT</name>
<dbReference type="CDD" id="cd08026">
    <property type="entry name" value="DUF326"/>
    <property type="match status" value="1"/>
</dbReference>
<protein>
    <recommendedName>
        <fullName evidence="3">Four-helix bundle copper-binding protein</fullName>
    </recommendedName>
</protein>
<accession>A0A1X9YZ07</accession>
<dbReference type="EMBL" id="CP021236">
    <property type="protein sequence ID" value="ARS38135.1"/>
    <property type="molecule type" value="Genomic_DNA"/>
</dbReference>
<reference evidence="2" key="1">
    <citation type="submission" date="2017-05" db="EMBL/GenBank/DDBJ databases">
        <authorList>
            <person name="Ray J."/>
            <person name="Price M."/>
            <person name="Deutschbauer A."/>
        </authorList>
    </citation>
    <scope>NUCLEOTIDE SEQUENCE [LARGE SCALE GENOMIC DNA]</scope>
    <source>
        <strain evidence="2">DSM 19842</strain>
        <plasmid evidence="2">unnamed</plasmid>
    </source>
</reference>
<gene>
    <name evidence="1" type="ORF">CA264_21565</name>
</gene>
<proteinExistence type="predicted"/>
<evidence type="ECO:0000313" key="2">
    <source>
        <dbReference type="Proteomes" id="UP000266292"/>
    </source>
</evidence>
<dbReference type="Pfam" id="PF03860">
    <property type="entry name" value="Csp"/>
    <property type="match status" value="1"/>
</dbReference>
<dbReference type="InterPro" id="IPR005560">
    <property type="entry name" value="Csp_YhjQ"/>
</dbReference>
<geneLocation type="plasmid" evidence="1 2">
    <name>unnamed</name>
</geneLocation>
<evidence type="ECO:0000313" key="1">
    <source>
        <dbReference type="EMBL" id="ARS38135.1"/>
    </source>
</evidence>
<keyword evidence="1" id="KW-0614">Plasmid</keyword>
<organism evidence="1 2">
    <name type="scientific">Pontibacter actiniarum</name>
    <dbReference type="NCBI Taxonomy" id="323450"/>
    <lineage>
        <taxon>Bacteria</taxon>
        <taxon>Pseudomonadati</taxon>
        <taxon>Bacteroidota</taxon>
        <taxon>Cytophagia</taxon>
        <taxon>Cytophagales</taxon>
        <taxon>Hymenobacteraceae</taxon>
        <taxon>Pontibacter</taxon>
    </lineage>
</organism>
<sequence length="116" mass="12935">MNQTHQHDNSQNKDLLSILAQCADECDTCFDACLDNERTDALTKAIRLCRDCAKICRVTASFVASNSEVAKQVVSLCADICKKCAEVCSQDTDIEKETMHCAKICRDCEEACRSYK</sequence>
<dbReference type="OrthoDB" id="5396211at2"/>